<comment type="subcellular location">
    <subcellularLocation>
        <location evidence="1 5">Secreted</location>
    </subcellularLocation>
</comment>
<accession>A0A8J5J219</accession>
<feature type="signal peptide" evidence="5">
    <location>
        <begin position="1"/>
        <end position="23"/>
    </location>
</feature>
<dbReference type="Pfam" id="PF16810">
    <property type="entry name" value="RXLR"/>
    <property type="match status" value="1"/>
</dbReference>
<evidence type="ECO:0000256" key="2">
    <source>
        <dbReference type="ARBA" id="ARBA00010400"/>
    </source>
</evidence>
<proteinExistence type="inferred from homology"/>
<evidence type="ECO:0000313" key="6">
    <source>
        <dbReference type="EMBL" id="KAG6952891.1"/>
    </source>
</evidence>
<dbReference type="Proteomes" id="UP000709295">
    <property type="component" value="Unassembled WGS sequence"/>
</dbReference>
<dbReference type="AlphaFoldDB" id="A0A8J5J219"/>
<evidence type="ECO:0000256" key="1">
    <source>
        <dbReference type="ARBA" id="ARBA00004613"/>
    </source>
</evidence>
<evidence type="ECO:0000256" key="4">
    <source>
        <dbReference type="ARBA" id="ARBA00022729"/>
    </source>
</evidence>
<organism evidence="6 7">
    <name type="scientific">Phytophthora aleatoria</name>
    <dbReference type="NCBI Taxonomy" id="2496075"/>
    <lineage>
        <taxon>Eukaryota</taxon>
        <taxon>Sar</taxon>
        <taxon>Stramenopiles</taxon>
        <taxon>Oomycota</taxon>
        <taxon>Peronosporomycetes</taxon>
        <taxon>Peronosporales</taxon>
        <taxon>Peronosporaceae</taxon>
        <taxon>Phytophthora</taxon>
    </lineage>
</organism>
<dbReference type="EMBL" id="JAENGY010001071">
    <property type="protein sequence ID" value="KAG6952891.1"/>
    <property type="molecule type" value="Genomic_DNA"/>
</dbReference>
<sequence>MCGIYAALLAAVVFLIYSDVTFAAQTNPTTIQSAETTPSHFISRNNQKRVLRTSDNIAEFSATNEERQWYEFSKRRAKENLKFRFWLKTGKHPEDIYRKFFNTSMDTRAVAADPNFGIFSRYAKYYEGHKKKESWLRSWIFSTDQ</sequence>
<evidence type="ECO:0000256" key="3">
    <source>
        <dbReference type="ARBA" id="ARBA00022525"/>
    </source>
</evidence>
<name>A0A8J5J219_9STRA</name>
<comment type="domain">
    <text evidence="5">The RxLR-dEER motif acts to carry the protein into the host cell cytoplasm through binding to cell surface phosphatidylinositol-3-phosphate.</text>
</comment>
<evidence type="ECO:0000313" key="7">
    <source>
        <dbReference type="Proteomes" id="UP000709295"/>
    </source>
</evidence>
<keyword evidence="7" id="KW-1185">Reference proteome</keyword>
<keyword evidence="3 5" id="KW-0964">Secreted</keyword>
<protein>
    <recommendedName>
        <fullName evidence="5">RxLR effector protein</fullName>
    </recommendedName>
</protein>
<evidence type="ECO:0000256" key="5">
    <source>
        <dbReference type="RuleBase" id="RU367124"/>
    </source>
</evidence>
<feature type="chain" id="PRO_5044959482" description="RxLR effector protein" evidence="5">
    <location>
        <begin position="24"/>
        <end position="145"/>
    </location>
</feature>
<keyword evidence="4 5" id="KW-0732">Signal</keyword>
<comment type="caution">
    <text evidence="6">The sequence shown here is derived from an EMBL/GenBank/DDBJ whole genome shotgun (WGS) entry which is preliminary data.</text>
</comment>
<dbReference type="InterPro" id="IPR031825">
    <property type="entry name" value="RXLR"/>
</dbReference>
<gene>
    <name evidence="6" type="ORF">JG688_00013070</name>
</gene>
<comment type="function">
    <text evidence="5">Effector that suppresses plant defense responses during pathogen infection.</text>
</comment>
<reference evidence="6" key="1">
    <citation type="submission" date="2021-01" db="EMBL/GenBank/DDBJ databases">
        <title>Phytophthora aleatoria, a newly-described species from Pinus radiata is distinct from Phytophthora cactorum isolates based on comparative genomics.</title>
        <authorList>
            <person name="Mcdougal R."/>
            <person name="Panda P."/>
            <person name="Williams N."/>
            <person name="Studholme D.J."/>
        </authorList>
    </citation>
    <scope>NUCLEOTIDE SEQUENCE</scope>
    <source>
        <strain evidence="6">NZFS 4037</strain>
    </source>
</reference>
<comment type="similarity">
    <text evidence="2 5">Belongs to the RxLR effector family.</text>
</comment>